<dbReference type="KEGG" id="mmb:Mmol_1335"/>
<evidence type="ECO:0000256" key="1">
    <source>
        <dbReference type="PROSITE-ProRule" id="PRU00409"/>
    </source>
</evidence>
<evidence type="ECO:0000259" key="2">
    <source>
        <dbReference type="PROSITE" id="PS50975"/>
    </source>
</evidence>
<dbReference type="GO" id="GO:0005524">
    <property type="term" value="F:ATP binding"/>
    <property type="evidence" value="ECO:0007669"/>
    <property type="project" value="UniProtKB-UniRule"/>
</dbReference>
<reference evidence="3 4" key="2">
    <citation type="journal article" date="2011" name="J. Bacteriol.">
        <title>Genomes of three methylotrophs from a single niche uncover genetic and metabolic divergence of Methylophilaceae.</title>
        <authorList>
            <person name="Lapidus A."/>
            <person name="Clum A."/>
            <person name="Labutti K."/>
            <person name="Kaluzhnaya M.G."/>
            <person name="Lim S."/>
            <person name="Beck D.A."/>
            <person name="Glavina Del Rio T."/>
            <person name="Nolan M."/>
            <person name="Mavromatis K."/>
            <person name="Huntemann M."/>
            <person name="Lucas S."/>
            <person name="Lidstrom M.E."/>
            <person name="Ivanova N."/>
            <person name="Chistoserdova L."/>
        </authorList>
    </citation>
    <scope>NUCLEOTIDE SEQUENCE [LARGE SCALE GENOMIC DNA]</scope>
    <source>
        <strain evidence="4">JLW8 / ATCC BAA-1282 / DSM 17540</strain>
    </source>
</reference>
<reference evidence="4" key="1">
    <citation type="submission" date="2009-07" db="EMBL/GenBank/DDBJ databases">
        <title>Complete sequence of Methylotenera mobilis JLW8.</title>
        <authorList>
            <consortium name="US DOE Joint Genome Institute"/>
            <person name="Lucas S."/>
            <person name="Copeland A."/>
            <person name="Lapidus A."/>
            <person name="Glavina del Rio T."/>
            <person name="Tice H."/>
            <person name="Bruce D."/>
            <person name="Goodwin L."/>
            <person name="Pitluck S."/>
            <person name="LaButti K.M."/>
            <person name="Clum A."/>
            <person name="Larimer F."/>
            <person name="Land M."/>
            <person name="Hauser L."/>
            <person name="Kyrpides N."/>
            <person name="Mikhailova N."/>
            <person name="Kayluzhnaya M."/>
            <person name="Chistoserdova L."/>
        </authorList>
    </citation>
    <scope>NUCLEOTIDE SEQUENCE [LARGE SCALE GENOMIC DNA]</scope>
    <source>
        <strain evidence="4">JLW8 / ATCC BAA-1282 / DSM 17540</strain>
    </source>
</reference>
<dbReference type="Pfam" id="PF02655">
    <property type="entry name" value="ATP-grasp_3"/>
    <property type="match status" value="1"/>
</dbReference>
<dbReference type="Gene3D" id="3.30.470.20">
    <property type="entry name" value="ATP-grasp fold, B domain"/>
    <property type="match status" value="1"/>
</dbReference>
<dbReference type="AlphaFoldDB" id="C6WWE2"/>
<dbReference type="STRING" id="583345.Mmol_1335"/>
<dbReference type="Gene3D" id="3.40.50.11770">
    <property type="match status" value="1"/>
</dbReference>
<protein>
    <recommendedName>
        <fullName evidence="2">ATP-grasp domain-containing protein</fullName>
    </recommendedName>
</protein>
<evidence type="ECO:0000313" key="3">
    <source>
        <dbReference type="EMBL" id="ACT48241.1"/>
    </source>
</evidence>
<accession>C6WWE2</accession>
<dbReference type="InterPro" id="IPR003806">
    <property type="entry name" value="ATP-grasp_PylC-type"/>
</dbReference>
<dbReference type="Pfam" id="PF18301">
    <property type="entry name" value="preATP-grasp_3"/>
    <property type="match status" value="1"/>
</dbReference>
<keyword evidence="4" id="KW-1185">Reference proteome</keyword>
<dbReference type="PIRSF" id="PIRSF016766">
    <property type="entry name" value="UCP016766_ATPgrasp"/>
    <property type="match status" value="1"/>
</dbReference>
<dbReference type="eggNOG" id="COG1821">
    <property type="taxonomic scope" value="Bacteria"/>
</dbReference>
<dbReference type="InterPro" id="IPR040803">
    <property type="entry name" value="MfnD_preATP-grasp"/>
</dbReference>
<dbReference type="InterPro" id="IPR024710">
    <property type="entry name" value="MfnD"/>
</dbReference>
<sequence>MIEALKKILVCEYITGGGLGTEALPESLVNEGSLMRDALLRNLTEMSQFEIVTLHDARLTPSPLANHSIAVESGQFNRIFAETLPSVELVWLIAPESNGVLLELSELCYASHDKGALFLGCGFDATLIGTSKTLCFEALRDANIYTLPVYAGEDLVAGKCEQLSTEHVSTWVAKPEDGAGCEGINLFDSIDDLTHWVKQGERYLTYLAQPYQAGVAASFSMLCRNGKAWLLSCNEQHITRDGNHFKLSGITINGMSAYWQRFETIARKVAKMLPDALGYVGVDVIVDTEHDHKIYVIEINPRLTTSYVGLEQALDYNPAKLIMDCVLTDKFVMPNLAKKQVFIPL</sequence>
<dbReference type="HOGENOM" id="CLU_059501_0_0_4"/>
<dbReference type="OrthoDB" id="271331at2"/>
<evidence type="ECO:0000313" key="4">
    <source>
        <dbReference type="Proteomes" id="UP000002742"/>
    </source>
</evidence>
<dbReference type="PROSITE" id="PS50975">
    <property type="entry name" value="ATP_GRASP"/>
    <property type="match status" value="1"/>
</dbReference>
<dbReference type="InterPro" id="IPR011761">
    <property type="entry name" value="ATP-grasp"/>
</dbReference>
<dbReference type="EMBL" id="CP001672">
    <property type="protein sequence ID" value="ACT48241.1"/>
    <property type="molecule type" value="Genomic_DNA"/>
</dbReference>
<feature type="domain" description="ATP-grasp" evidence="2">
    <location>
        <begin position="136"/>
        <end position="327"/>
    </location>
</feature>
<organism evidence="3 4">
    <name type="scientific">Methylotenera mobilis (strain JLW8 / ATCC BAA-1282 / DSM 17540)</name>
    <dbReference type="NCBI Taxonomy" id="583345"/>
    <lineage>
        <taxon>Bacteria</taxon>
        <taxon>Pseudomonadati</taxon>
        <taxon>Pseudomonadota</taxon>
        <taxon>Betaproteobacteria</taxon>
        <taxon>Nitrosomonadales</taxon>
        <taxon>Methylophilaceae</taxon>
        <taxon>Methylotenera</taxon>
    </lineage>
</organism>
<keyword evidence="1" id="KW-0547">Nucleotide-binding</keyword>
<dbReference type="Proteomes" id="UP000002742">
    <property type="component" value="Chromosome"/>
</dbReference>
<proteinExistence type="predicted"/>
<dbReference type="GO" id="GO:0046872">
    <property type="term" value="F:metal ion binding"/>
    <property type="evidence" value="ECO:0007669"/>
    <property type="project" value="InterPro"/>
</dbReference>
<keyword evidence="1" id="KW-0067">ATP-binding</keyword>
<gene>
    <name evidence="3" type="ordered locus">Mmol_1335</name>
</gene>
<name>C6WWE2_METML</name>
<dbReference type="SUPFAM" id="SSF56059">
    <property type="entry name" value="Glutathione synthetase ATP-binding domain-like"/>
    <property type="match status" value="1"/>
</dbReference>